<proteinExistence type="predicted"/>
<reference evidence="3" key="1">
    <citation type="submission" date="2025-08" db="UniProtKB">
        <authorList>
            <consortium name="RefSeq"/>
        </authorList>
    </citation>
    <scope>IDENTIFICATION</scope>
</reference>
<evidence type="ECO:0000256" key="1">
    <source>
        <dbReference type="SAM" id="MobiDB-lite"/>
    </source>
</evidence>
<organism evidence="2 3">
    <name type="scientific">Aplysia californica</name>
    <name type="common">California sea hare</name>
    <dbReference type="NCBI Taxonomy" id="6500"/>
    <lineage>
        <taxon>Eukaryota</taxon>
        <taxon>Metazoa</taxon>
        <taxon>Spiralia</taxon>
        <taxon>Lophotrochozoa</taxon>
        <taxon>Mollusca</taxon>
        <taxon>Gastropoda</taxon>
        <taxon>Heterobranchia</taxon>
        <taxon>Euthyneura</taxon>
        <taxon>Tectipleura</taxon>
        <taxon>Aplysiida</taxon>
        <taxon>Aplysioidea</taxon>
        <taxon>Aplysiidae</taxon>
        <taxon>Aplysia</taxon>
    </lineage>
</organism>
<feature type="region of interest" description="Disordered" evidence="1">
    <location>
        <begin position="89"/>
        <end position="118"/>
    </location>
</feature>
<protein>
    <submittedName>
        <fullName evidence="3">Uncharacterized protein LOC106011371</fullName>
    </submittedName>
</protein>
<dbReference type="GeneID" id="106011371"/>
<dbReference type="RefSeq" id="XP_012936201.1">
    <property type="nucleotide sequence ID" value="XM_013080747.2"/>
</dbReference>
<dbReference type="Proteomes" id="UP000694888">
    <property type="component" value="Unplaced"/>
</dbReference>
<accession>A0ABM0ZWX9</accession>
<name>A0ABM0ZWX9_APLCA</name>
<sequence length="118" mass="13673">MDQESFTAFSVGQHGSLPECLAYVQQYYLNNRRRLAGRYGNKELKRQIETALFTQPSGYRSDPPPFYYGQEYDLEGKPFLNKSLPWEASAHPSSRFEPRPSRRRHVLGPPDQWPAVPN</sequence>
<gene>
    <name evidence="3" type="primary">LOC106011371</name>
</gene>
<evidence type="ECO:0000313" key="2">
    <source>
        <dbReference type="Proteomes" id="UP000694888"/>
    </source>
</evidence>
<keyword evidence="2" id="KW-1185">Reference proteome</keyword>
<evidence type="ECO:0000313" key="3">
    <source>
        <dbReference type="RefSeq" id="XP_012936201.1"/>
    </source>
</evidence>